<dbReference type="EMBL" id="BMAO01005775">
    <property type="protein sequence ID" value="GFR03863.1"/>
    <property type="molecule type" value="Genomic_DNA"/>
</dbReference>
<evidence type="ECO:0000313" key="1">
    <source>
        <dbReference type="EMBL" id="GFR03863.1"/>
    </source>
</evidence>
<accession>A0A8X6IZ00</accession>
<gene>
    <name evidence="1" type="ORF">TNCT_576721</name>
</gene>
<organism evidence="1 2">
    <name type="scientific">Trichonephila clavata</name>
    <name type="common">Joro spider</name>
    <name type="synonym">Nephila clavata</name>
    <dbReference type="NCBI Taxonomy" id="2740835"/>
    <lineage>
        <taxon>Eukaryota</taxon>
        <taxon>Metazoa</taxon>
        <taxon>Ecdysozoa</taxon>
        <taxon>Arthropoda</taxon>
        <taxon>Chelicerata</taxon>
        <taxon>Arachnida</taxon>
        <taxon>Araneae</taxon>
        <taxon>Araneomorphae</taxon>
        <taxon>Entelegynae</taxon>
        <taxon>Araneoidea</taxon>
        <taxon>Nephilidae</taxon>
        <taxon>Trichonephila</taxon>
    </lineage>
</organism>
<name>A0A8X6IZ00_TRICU</name>
<reference evidence="1" key="1">
    <citation type="submission" date="2020-07" db="EMBL/GenBank/DDBJ databases">
        <title>Multicomponent nature underlies the extraordinary mechanical properties of spider dragline silk.</title>
        <authorList>
            <person name="Kono N."/>
            <person name="Nakamura H."/>
            <person name="Mori M."/>
            <person name="Yoshida Y."/>
            <person name="Ohtoshi R."/>
            <person name="Malay A.D."/>
            <person name="Moran D.A.P."/>
            <person name="Tomita M."/>
            <person name="Numata K."/>
            <person name="Arakawa K."/>
        </authorList>
    </citation>
    <scope>NUCLEOTIDE SEQUENCE</scope>
</reference>
<dbReference type="OrthoDB" id="7553091at2759"/>
<proteinExistence type="predicted"/>
<protein>
    <submittedName>
        <fullName evidence="1">Uncharacterized protein</fullName>
    </submittedName>
</protein>
<keyword evidence="2" id="KW-1185">Reference proteome</keyword>
<sequence length="145" mass="16417">MYDLMITLPSRALNVSDISSKQLWWYGLDFLKEKLNGNPIDFKMITADSDYLKELKSPADVLLTSCISSFIDDLSKCSNNCTKLLHILSYNFRFIKNCRNPSVKRSGQLDYSEVNKGESCLIKNLQASDFKEEIDALVEGGCISK</sequence>
<evidence type="ECO:0000313" key="2">
    <source>
        <dbReference type="Proteomes" id="UP000887116"/>
    </source>
</evidence>
<comment type="caution">
    <text evidence="1">The sequence shown here is derived from an EMBL/GenBank/DDBJ whole genome shotgun (WGS) entry which is preliminary data.</text>
</comment>
<dbReference type="AlphaFoldDB" id="A0A8X6IZ00"/>
<dbReference type="Proteomes" id="UP000887116">
    <property type="component" value="Unassembled WGS sequence"/>
</dbReference>